<name>A0A518HQA2_9BACT</name>
<dbReference type="GO" id="GO:0003677">
    <property type="term" value="F:DNA binding"/>
    <property type="evidence" value="ECO:0007669"/>
    <property type="project" value="UniProtKB-KW"/>
</dbReference>
<keyword evidence="9" id="KW-1185">Reference proteome</keyword>
<dbReference type="RefSeq" id="WP_145386824.1">
    <property type="nucleotide sequence ID" value="NZ_CP037423.1"/>
</dbReference>
<evidence type="ECO:0000259" key="7">
    <source>
        <dbReference type="Pfam" id="PF04545"/>
    </source>
</evidence>
<dbReference type="SUPFAM" id="SSF88946">
    <property type="entry name" value="Sigma2 domain of RNA polymerase sigma factors"/>
    <property type="match status" value="1"/>
</dbReference>
<dbReference type="Pfam" id="PF04542">
    <property type="entry name" value="Sigma70_r2"/>
    <property type="match status" value="1"/>
</dbReference>
<dbReference type="KEGG" id="snep:Enr13x_28770"/>
<dbReference type="PANTHER" id="PTHR43133">
    <property type="entry name" value="RNA POLYMERASE ECF-TYPE SIGMA FACTO"/>
    <property type="match status" value="1"/>
</dbReference>
<dbReference type="InterPro" id="IPR039425">
    <property type="entry name" value="RNA_pol_sigma-70-like"/>
</dbReference>
<dbReference type="InterPro" id="IPR007627">
    <property type="entry name" value="RNA_pol_sigma70_r2"/>
</dbReference>
<dbReference type="InterPro" id="IPR013324">
    <property type="entry name" value="RNA_pol_sigma_r3/r4-like"/>
</dbReference>
<organism evidence="8 9">
    <name type="scientific">Stieleria neptunia</name>
    <dbReference type="NCBI Taxonomy" id="2527979"/>
    <lineage>
        <taxon>Bacteria</taxon>
        <taxon>Pseudomonadati</taxon>
        <taxon>Planctomycetota</taxon>
        <taxon>Planctomycetia</taxon>
        <taxon>Pirellulales</taxon>
        <taxon>Pirellulaceae</taxon>
        <taxon>Stieleria</taxon>
    </lineage>
</organism>
<evidence type="ECO:0000256" key="2">
    <source>
        <dbReference type="ARBA" id="ARBA00023015"/>
    </source>
</evidence>
<dbReference type="InterPro" id="IPR007630">
    <property type="entry name" value="RNA_pol_sigma70_r4"/>
</dbReference>
<gene>
    <name evidence="8" type="primary">sigK</name>
    <name evidence="8" type="ORF">Enr13x_28770</name>
</gene>
<feature type="domain" description="RNA polymerase sigma-70 region 2" evidence="6">
    <location>
        <begin position="29"/>
        <end position="94"/>
    </location>
</feature>
<evidence type="ECO:0000313" key="9">
    <source>
        <dbReference type="Proteomes" id="UP000319004"/>
    </source>
</evidence>
<evidence type="ECO:0000313" key="8">
    <source>
        <dbReference type="EMBL" id="QDV43025.1"/>
    </source>
</evidence>
<dbReference type="AlphaFoldDB" id="A0A518HQA2"/>
<keyword evidence="2" id="KW-0805">Transcription regulation</keyword>
<keyword evidence="3" id="KW-0731">Sigma factor</keyword>
<reference evidence="8 9" key="1">
    <citation type="submission" date="2019-03" db="EMBL/GenBank/DDBJ databases">
        <title>Deep-cultivation of Planctomycetes and their phenomic and genomic characterization uncovers novel biology.</title>
        <authorList>
            <person name="Wiegand S."/>
            <person name="Jogler M."/>
            <person name="Boedeker C."/>
            <person name="Pinto D."/>
            <person name="Vollmers J."/>
            <person name="Rivas-Marin E."/>
            <person name="Kohn T."/>
            <person name="Peeters S.H."/>
            <person name="Heuer A."/>
            <person name="Rast P."/>
            <person name="Oberbeckmann S."/>
            <person name="Bunk B."/>
            <person name="Jeske O."/>
            <person name="Meyerdierks A."/>
            <person name="Storesund J.E."/>
            <person name="Kallscheuer N."/>
            <person name="Luecker S."/>
            <person name="Lage O.M."/>
            <person name="Pohl T."/>
            <person name="Merkel B.J."/>
            <person name="Hornburger P."/>
            <person name="Mueller R.-W."/>
            <person name="Bruemmer F."/>
            <person name="Labrenz M."/>
            <person name="Spormann A.M."/>
            <person name="Op den Camp H."/>
            <person name="Overmann J."/>
            <person name="Amann R."/>
            <person name="Jetten M.S.M."/>
            <person name="Mascher T."/>
            <person name="Medema M.H."/>
            <person name="Devos D.P."/>
            <person name="Kaster A.-K."/>
            <person name="Ovreas L."/>
            <person name="Rohde M."/>
            <person name="Galperin M.Y."/>
            <person name="Jogler C."/>
        </authorList>
    </citation>
    <scope>NUCLEOTIDE SEQUENCE [LARGE SCALE GENOMIC DNA]</scope>
    <source>
        <strain evidence="8 9">Enr13</strain>
    </source>
</reference>
<evidence type="ECO:0000256" key="3">
    <source>
        <dbReference type="ARBA" id="ARBA00023082"/>
    </source>
</evidence>
<evidence type="ECO:0000256" key="4">
    <source>
        <dbReference type="ARBA" id="ARBA00023125"/>
    </source>
</evidence>
<protein>
    <submittedName>
        <fullName evidence="8">ECF RNA polymerase sigma factor SigK</fullName>
    </submittedName>
</protein>
<dbReference type="InterPro" id="IPR036388">
    <property type="entry name" value="WH-like_DNA-bd_sf"/>
</dbReference>
<dbReference type="EMBL" id="CP037423">
    <property type="protein sequence ID" value="QDV43025.1"/>
    <property type="molecule type" value="Genomic_DNA"/>
</dbReference>
<dbReference type="PANTHER" id="PTHR43133:SF62">
    <property type="entry name" value="RNA POLYMERASE SIGMA FACTOR SIGZ"/>
    <property type="match status" value="1"/>
</dbReference>
<accession>A0A518HQA2</accession>
<evidence type="ECO:0000259" key="6">
    <source>
        <dbReference type="Pfam" id="PF04542"/>
    </source>
</evidence>
<sequence>MDSSETTEPNSVLQRIAAGDSGAVDDCLKQYGGLVWSLANRYCRVSGDAEDAAQEIFVALWRNADRFDPTKAAESTFVTMIARRRLIDRNRRKGSKPEVVSISAAEIEMADRDPIDQVELSDEAAKAARCMRHLSKNQRQILTRSIDRGEAQSAIATALNMPLGTVKSYARRGILQLRECMKRPLSPEAAS</sequence>
<evidence type="ECO:0000256" key="5">
    <source>
        <dbReference type="ARBA" id="ARBA00023163"/>
    </source>
</evidence>
<feature type="domain" description="RNA polymerase sigma-70 region 4" evidence="7">
    <location>
        <begin position="130"/>
        <end position="179"/>
    </location>
</feature>
<dbReference type="Gene3D" id="1.10.1740.10">
    <property type="match status" value="1"/>
</dbReference>
<proteinExistence type="inferred from homology"/>
<dbReference type="GO" id="GO:0006352">
    <property type="term" value="P:DNA-templated transcription initiation"/>
    <property type="evidence" value="ECO:0007669"/>
    <property type="project" value="InterPro"/>
</dbReference>
<keyword evidence="5" id="KW-0804">Transcription</keyword>
<keyword evidence="4" id="KW-0238">DNA-binding</keyword>
<dbReference type="InterPro" id="IPR013325">
    <property type="entry name" value="RNA_pol_sigma_r2"/>
</dbReference>
<dbReference type="NCBIfam" id="TIGR02937">
    <property type="entry name" value="sigma70-ECF"/>
    <property type="match status" value="1"/>
</dbReference>
<dbReference type="Pfam" id="PF04545">
    <property type="entry name" value="Sigma70_r4"/>
    <property type="match status" value="1"/>
</dbReference>
<dbReference type="Gene3D" id="1.10.10.10">
    <property type="entry name" value="Winged helix-like DNA-binding domain superfamily/Winged helix DNA-binding domain"/>
    <property type="match status" value="1"/>
</dbReference>
<dbReference type="SUPFAM" id="SSF88659">
    <property type="entry name" value="Sigma3 and sigma4 domains of RNA polymerase sigma factors"/>
    <property type="match status" value="1"/>
</dbReference>
<comment type="similarity">
    <text evidence="1">Belongs to the sigma-70 factor family. ECF subfamily.</text>
</comment>
<evidence type="ECO:0000256" key="1">
    <source>
        <dbReference type="ARBA" id="ARBA00010641"/>
    </source>
</evidence>
<dbReference type="OrthoDB" id="9784272at2"/>
<dbReference type="GO" id="GO:0016987">
    <property type="term" value="F:sigma factor activity"/>
    <property type="evidence" value="ECO:0007669"/>
    <property type="project" value="UniProtKB-KW"/>
</dbReference>
<dbReference type="Proteomes" id="UP000319004">
    <property type="component" value="Chromosome"/>
</dbReference>
<dbReference type="InterPro" id="IPR014284">
    <property type="entry name" value="RNA_pol_sigma-70_dom"/>
</dbReference>